<name>A0ACB9PNZ3_BAUVA</name>
<sequence length="322" mass="36470">MSMTQFAMVEELAFLVKDNLPCKHLVLTMEEALVNFLQDDTSSDGILELEPMNSYSRLLLHRLAEIFGFAHESVGEGDDRHLILERCPETSIPPILVSDILWQYDEPQPLVTSHQILRRKEVYQAPQTNTASLQHSLEQRKTAYLAARERIFSLNLEEVKQPGEQKPRSMPVVARRMIAHALGQRIHPKKQTGSFENNVEYGGLTDELHVQDKNAKESNMTADSEDSMHLRRNSNSRARSTNSSNTSSLNKRDDQSQTPVKKVLPHVSHNGKHGNVVDKDYMRKEHLGAARRMFAHALGVQSGKDGFVSRSSRIGEIQQKEV</sequence>
<evidence type="ECO:0000313" key="1">
    <source>
        <dbReference type="EMBL" id="KAI4350153.1"/>
    </source>
</evidence>
<keyword evidence="2" id="KW-1185">Reference proteome</keyword>
<protein>
    <submittedName>
        <fullName evidence="1">Uncharacterized protein</fullName>
    </submittedName>
</protein>
<comment type="caution">
    <text evidence="1">The sequence shown here is derived from an EMBL/GenBank/DDBJ whole genome shotgun (WGS) entry which is preliminary data.</text>
</comment>
<organism evidence="1 2">
    <name type="scientific">Bauhinia variegata</name>
    <name type="common">Purple orchid tree</name>
    <name type="synonym">Phanera variegata</name>
    <dbReference type="NCBI Taxonomy" id="167791"/>
    <lineage>
        <taxon>Eukaryota</taxon>
        <taxon>Viridiplantae</taxon>
        <taxon>Streptophyta</taxon>
        <taxon>Embryophyta</taxon>
        <taxon>Tracheophyta</taxon>
        <taxon>Spermatophyta</taxon>
        <taxon>Magnoliopsida</taxon>
        <taxon>eudicotyledons</taxon>
        <taxon>Gunneridae</taxon>
        <taxon>Pentapetalae</taxon>
        <taxon>rosids</taxon>
        <taxon>fabids</taxon>
        <taxon>Fabales</taxon>
        <taxon>Fabaceae</taxon>
        <taxon>Cercidoideae</taxon>
        <taxon>Cercideae</taxon>
        <taxon>Bauhiniinae</taxon>
        <taxon>Bauhinia</taxon>
    </lineage>
</organism>
<proteinExistence type="predicted"/>
<dbReference type="EMBL" id="CM039429">
    <property type="protein sequence ID" value="KAI4350153.1"/>
    <property type="molecule type" value="Genomic_DNA"/>
</dbReference>
<gene>
    <name evidence="1" type="ORF">L6164_010662</name>
</gene>
<accession>A0ACB9PNZ3</accession>
<reference evidence="1 2" key="1">
    <citation type="journal article" date="2022" name="DNA Res.">
        <title>Chromosomal-level genome assembly of the orchid tree Bauhinia variegata (Leguminosae; Cercidoideae) supports the allotetraploid origin hypothesis of Bauhinia.</title>
        <authorList>
            <person name="Zhong Y."/>
            <person name="Chen Y."/>
            <person name="Zheng D."/>
            <person name="Pang J."/>
            <person name="Liu Y."/>
            <person name="Luo S."/>
            <person name="Meng S."/>
            <person name="Qian L."/>
            <person name="Wei D."/>
            <person name="Dai S."/>
            <person name="Zhou R."/>
        </authorList>
    </citation>
    <scope>NUCLEOTIDE SEQUENCE [LARGE SCALE GENOMIC DNA]</scope>
    <source>
        <strain evidence="1">BV-YZ2020</strain>
    </source>
</reference>
<dbReference type="Proteomes" id="UP000828941">
    <property type="component" value="Chromosome 4"/>
</dbReference>
<evidence type="ECO:0000313" key="2">
    <source>
        <dbReference type="Proteomes" id="UP000828941"/>
    </source>
</evidence>